<dbReference type="PANTHER" id="PTHR42203:SF2">
    <property type="entry name" value="UPF0058 PROTEIN MJ1205"/>
    <property type="match status" value="1"/>
</dbReference>
<name>A0AAX4FXW6_9EURY</name>
<evidence type="ECO:0000313" key="1">
    <source>
        <dbReference type="EMBL" id="WOX58650.1"/>
    </source>
</evidence>
<dbReference type="EMBL" id="CP137642">
    <property type="protein sequence ID" value="WOX58650.1"/>
    <property type="molecule type" value="Genomic_DNA"/>
</dbReference>
<dbReference type="GeneID" id="85732124"/>
<keyword evidence="2" id="KW-1185">Reference proteome</keyword>
<dbReference type="RefSeq" id="WP_318622474.1">
    <property type="nucleotide sequence ID" value="NZ_CP137642.1"/>
</dbReference>
<dbReference type="Gene3D" id="1.20.1270.110">
    <property type="entry name" value="Uncharacterised protein family UPF0058"/>
    <property type="match status" value="1"/>
</dbReference>
<evidence type="ECO:0000313" key="2">
    <source>
        <dbReference type="Proteomes" id="UP001305652"/>
    </source>
</evidence>
<dbReference type="KEGG" id="mrc:R6Y96_03165"/>
<proteinExistence type="predicted"/>
<accession>A0AAX4FXW6</accession>
<organism evidence="1 2">
    <name type="scientific">Methanoculleus receptaculi</name>
    <dbReference type="NCBI Taxonomy" id="394967"/>
    <lineage>
        <taxon>Archaea</taxon>
        <taxon>Methanobacteriati</taxon>
        <taxon>Methanobacteriota</taxon>
        <taxon>Stenosarchaea group</taxon>
        <taxon>Methanomicrobia</taxon>
        <taxon>Methanomicrobiales</taxon>
        <taxon>Methanomicrobiaceae</taxon>
        <taxon>Methanoculleus</taxon>
    </lineage>
</organism>
<sequence>MHKEELIALHGILTEIKDFFELQNPDLKFSQYYALKIDPSQVHKSKMEHKYAIFVLGTELANAMKDVEFASSSRVSARMKELADKTLKDLEYLQ</sequence>
<dbReference type="PANTHER" id="PTHR42203">
    <property type="entry name" value="UPF0058 PROTEIN MJ1205"/>
    <property type="match status" value="1"/>
</dbReference>
<dbReference type="Proteomes" id="UP001305652">
    <property type="component" value="Chromosome"/>
</dbReference>
<protein>
    <submittedName>
        <fullName evidence="1">UPF0058 family protein</fullName>
    </submittedName>
</protein>
<dbReference type="InterPro" id="IPR002753">
    <property type="entry name" value="UPF0058"/>
</dbReference>
<gene>
    <name evidence="1" type="ORF">R6Y96_03165</name>
</gene>
<reference evidence="1 2" key="1">
    <citation type="submission" date="2023-10" db="EMBL/GenBank/DDBJ databases">
        <title>The complete genome sequence of Methanoculleus receptaculi DSM 18860.</title>
        <authorList>
            <person name="Lai S.-J."/>
            <person name="You Y.-T."/>
            <person name="Chen S.-C."/>
        </authorList>
    </citation>
    <scope>NUCLEOTIDE SEQUENCE [LARGE SCALE GENOMIC DNA]</scope>
    <source>
        <strain evidence="1 2">DSM 18860</strain>
    </source>
</reference>
<dbReference type="Pfam" id="PF01893">
    <property type="entry name" value="UPF0058"/>
    <property type="match status" value="1"/>
</dbReference>
<dbReference type="AlphaFoldDB" id="A0AAX4FXW6"/>
<dbReference type="SUPFAM" id="SSF140371">
    <property type="entry name" value="Vng1086c-like"/>
    <property type="match status" value="1"/>
</dbReference>
<dbReference type="InterPro" id="IPR036519">
    <property type="entry name" value="UPF0058_sf"/>
</dbReference>